<accession>A0A835HDC8</accession>
<dbReference type="PROSITE" id="PS00191">
    <property type="entry name" value="CYTOCHROME_B5_1"/>
    <property type="match status" value="1"/>
</dbReference>
<dbReference type="GO" id="GO:0016020">
    <property type="term" value="C:membrane"/>
    <property type="evidence" value="ECO:0007669"/>
    <property type="project" value="UniProtKB-SubCell"/>
</dbReference>
<keyword evidence="3 8" id="KW-0812">Transmembrane</keyword>
<dbReference type="Pfam" id="PF00173">
    <property type="entry name" value="Cyt-b5"/>
    <property type="match status" value="1"/>
</dbReference>
<dbReference type="AlphaFoldDB" id="A0A835HDC8"/>
<dbReference type="InterPro" id="IPR050668">
    <property type="entry name" value="Cytochrome_b5"/>
</dbReference>
<dbReference type="Proteomes" id="UP000631114">
    <property type="component" value="Unassembled WGS sequence"/>
</dbReference>
<evidence type="ECO:0000256" key="3">
    <source>
        <dbReference type="ARBA" id="ARBA00022692"/>
    </source>
</evidence>
<gene>
    <name evidence="10" type="ORF">IFM89_016129</name>
</gene>
<evidence type="ECO:0000256" key="4">
    <source>
        <dbReference type="ARBA" id="ARBA00022723"/>
    </source>
</evidence>
<reference evidence="10 11" key="1">
    <citation type="submission" date="2020-10" db="EMBL/GenBank/DDBJ databases">
        <title>The Coptis chinensis genome and diversification of protoberbering-type alkaloids.</title>
        <authorList>
            <person name="Wang B."/>
            <person name="Shu S."/>
            <person name="Song C."/>
            <person name="Liu Y."/>
        </authorList>
    </citation>
    <scope>NUCLEOTIDE SEQUENCE [LARGE SCALE GENOMIC DNA]</scope>
    <source>
        <strain evidence="10">HL-2020</strain>
        <tissue evidence="10">Leaf</tissue>
    </source>
</reference>
<dbReference type="GO" id="GO:0020037">
    <property type="term" value="F:heme binding"/>
    <property type="evidence" value="ECO:0007669"/>
    <property type="project" value="UniProtKB-UniRule"/>
</dbReference>
<keyword evidence="4 8" id="KW-0479">Metal-binding</keyword>
<evidence type="ECO:0000256" key="2">
    <source>
        <dbReference type="ARBA" id="ARBA00022617"/>
    </source>
</evidence>
<dbReference type="InterPro" id="IPR001199">
    <property type="entry name" value="Cyt_B5-like_heme/steroid-bd"/>
</dbReference>
<dbReference type="OrthoDB" id="260519at2759"/>
<dbReference type="EMBL" id="JADFTS010000007">
    <property type="protein sequence ID" value="KAF9597141.1"/>
    <property type="molecule type" value="Genomic_DNA"/>
</dbReference>
<keyword evidence="2 8" id="KW-0349">Heme</keyword>
<evidence type="ECO:0000256" key="5">
    <source>
        <dbReference type="ARBA" id="ARBA00023004"/>
    </source>
</evidence>
<evidence type="ECO:0000313" key="10">
    <source>
        <dbReference type="EMBL" id="KAF9597141.1"/>
    </source>
</evidence>
<dbReference type="PRINTS" id="PR00363">
    <property type="entry name" value="CYTOCHROMEB5"/>
</dbReference>
<dbReference type="Gene3D" id="3.10.120.10">
    <property type="entry name" value="Cytochrome b5-like heme/steroid binding domain"/>
    <property type="match status" value="1"/>
</dbReference>
<evidence type="ECO:0000256" key="6">
    <source>
        <dbReference type="ARBA" id="ARBA00023136"/>
    </source>
</evidence>
<dbReference type="SUPFAM" id="SSF55856">
    <property type="entry name" value="Cytochrome b5-like heme/steroid binding domain"/>
    <property type="match status" value="1"/>
</dbReference>
<evidence type="ECO:0000256" key="1">
    <source>
        <dbReference type="ARBA" id="ARBA00004370"/>
    </source>
</evidence>
<organism evidence="10 11">
    <name type="scientific">Coptis chinensis</name>
    <dbReference type="NCBI Taxonomy" id="261450"/>
    <lineage>
        <taxon>Eukaryota</taxon>
        <taxon>Viridiplantae</taxon>
        <taxon>Streptophyta</taxon>
        <taxon>Embryophyta</taxon>
        <taxon>Tracheophyta</taxon>
        <taxon>Spermatophyta</taxon>
        <taxon>Magnoliopsida</taxon>
        <taxon>Ranunculales</taxon>
        <taxon>Ranunculaceae</taxon>
        <taxon>Coptidoideae</taxon>
        <taxon>Coptis</taxon>
    </lineage>
</organism>
<evidence type="ECO:0000256" key="8">
    <source>
        <dbReference type="RuleBase" id="RU362121"/>
    </source>
</evidence>
<keyword evidence="6 8" id="KW-0472">Membrane</keyword>
<keyword evidence="11" id="KW-1185">Reference proteome</keyword>
<evidence type="ECO:0000259" key="9">
    <source>
        <dbReference type="PROSITE" id="PS50255"/>
    </source>
</evidence>
<comment type="subcellular location">
    <subcellularLocation>
        <location evidence="1">Membrane</location>
    </subcellularLocation>
</comment>
<feature type="transmembrane region" description="Helical" evidence="8">
    <location>
        <begin position="110"/>
        <end position="129"/>
    </location>
</feature>
<dbReference type="FunFam" id="3.10.120.10:FF:000002">
    <property type="entry name" value="Cytochrome b5 type B"/>
    <property type="match status" value="1"/>
</dbReference>
<comment type="caution">
    <text evidence="10">The sequence shown here is derived from an EMBL/GenBank/DDBJ whole genome shotgun (WGS) entry which is preliminary data.</text>
</comment>
<sequence length="132" mass="14773">MPTLTKLYNLKEAGEHNTRDDCWVVIDGKVYDVTTYLDEHPGGDDVLLNSTGRDATEDFNDAGHSRDAIQLMQEFCIGELDPTPTTPETETLEEKKTNFTEVLMNMTSQYWVVTVAIVGVSVVAGVLYLRKK</sequence>
<comment type="similarity">
    <text evidence="7 8">Belongs to the cytochrome b5 family.</text>
</comment>
<proteinExistence type="inferred from homology"/>
<dbReference type="SMART" id="SM01117">
    <property type="entry name" value="Cyt-b5"/>
    <property type="match status" value="1"/>
</dbReference>
<evidence type="ECO:0000256" key="7">
    <source>
        <dbReference type="ARBA" id="ARBA00038168"/>
    </source>
</evidence>
<evidence type="ECO:0000313" key="11">
    <source>
        <dbReference type="Proteomes" id="UP000631114"/>
    </source>
</evidence>
<keyword evidence="8" id="KW-1133">Transmembrane helix</keyword>
<protein>
    <recommendedName>
        <fullName evidence="9">Cytochrome b5 heme-binding domain-containing protein</fullName>
    </recommendedName>
</protein>
<name>A0A835HDC8_9MAGN</name>
<dbReference type="InterPro" id="IPR036400">
    <property type="entry name" value="Cyt_B5-like_heme/steroid_sf"/>
</dbReference>
<dbReference type="PANTHER" id="PTHR19359:SF25">
    <property type="entry name" value="CYTOCHROME B5 HEME-BINDING DOMAIN-CONTAINING PROTEIN"/>
    <property type="match status" value="1"/>
</dbReference>
<keyword evidence="5 8" id="KW-0408">Iron</keyword>
<feature type="domain" description="Cytochrome b5 heme-binding" evidence="9">
    <location>
        <begin position="5"/>
        <end position="81"/>
    </location>
</feature>
<dbReference type="GO" id="GO:0046872">
    <property type="term" value="F:metal ion binding"/>
    <property type="evidence" value="ECO:0007669"/>
    <property type="project" value="UniProtKB-UniRule"/>
</dbReference>
<dbReference type="PROSITE" id="PS50255">
    <property type="entry name" value="CYTOCHROME_B5_2"/>
    <property type="match status" value="1"/>
</dbReference>
<dbReference type="InterPro" id="IPR018506">
    <property type="entry name" value="Cyt_B5_heme-BS"/>
</dbReference>
<dbReference type="PANTHER" id="PTHR19359">
    <property type="entry name" value="CYTOCHROME B5"/>
    <property type="match status" value="1"/>
</dbReference>